<evidence type="ECO:0000313" key="2">
    <source>
        <dbReference type="EMBL" id="KIM34022.1"/>
    </source>
</evidence>
<reference evidence="2 3" key="1">
    <citation type="submission" date="2014-04" db="EMBL/GenBank/DDBJ databases">
        <authorList>
            <consortium name="DOE Joint Genome Institute"/>
            <person name="Kuo A."/>
            <person name="Zuccaro A."/>
            <person name="Kohler A."/>
            <person name="Nagy L.G."/>
            <person name="Floudas D."/>
            <person name="Copeland A."/>
            <person name="Barry K.W."/>
            <person name="Cichocki N."/>
            <person name="Veneault-Fourrey C."/>
            <person name="LaButti K."/>
            <person name="Lindquist E.A."/>
            <person name="Lipzen A."/>
            <person name="Lundell T."/>
            <person name="Morin E."/>
            <person name="Murat C."/>
            <person name="Sun H."/>
            <person name="Tunlid A."/>
            <person name="Henrissat B."/>
            <person name="Grigoriev I.V."/>
            <person name="Hibbett D.S."/>
            <person name="Martin F."/>
            <person name="Nordberg H.P."/>
            <person name="Cantor M.N."/>
            <person name="Hua S.X."/>
        </authorList>
    </citation>
    <scope>NUCLEOTIDE SEQUENCE [LARGE SCALE GENOMIC DNA]</scope>
    <source>
        <strain evidence="2 3">MAFF 305830</strain>
    </source>
</reference>
<organism evidence="2 3">
    <name type="scientific">Serendipita vermifera MAFF 305830</name>
    <dbReference type="NCBI Taxonomy" id="933852"/>
    <lineage>
        <taxon>Eukaryota</taxon>
        <taxon>Fungi</taxon>
        <taxon>Dikarya</taxon>
        <taxon>Basidiomycota</taxon>
        <taxon>Agaricomycotina</taxon>
        <taxon>Agaricomycetes</taxon>
        <taxon>Sebacinales</taxon>
        <taxon>Serendipitaceae</taxon>
        <taxon>Serendipita</taxon>
    </lineage>
</organism>
<proteinExistence type="predicted"/>
<dbReference type="EMBL" id="KN824277">
    <property type="protein sequence ID" value="KIM34022.1"/>
    <property type="molecule type" value="Genomic_DNA"/>
</dbReference>
<evidence type="ECO:0000256" key="1">
    <source>
        <dbReference type="SAM" id="Phobius"/>
    </source>
</evidence>
<dbReference type="Proteomes" id="UP000054097">
    <property type="component" value="Unassembled WGS sequence"/>
</dbReference>
<accession>A0A0C2XYU0</accession>
<reference evidence="3" key="2">
    <citation type="submission" date="2015-01" db="EMBL/GenBank/DDBJ databases">
        <title>Evolutionary Origins and Diversification of the Mycorrhizal Mutualists.</title>
        <authorList>
            <consortium name="DOE Joint Genome Institute"/>
            <consortium name="Mycorrhizal Genomics Consortium"/>
            <person name="Kohler A."/>
            <person name="Kuo A."/>
            <person name="Nagy L.G."/>
            <person name="Floudas D."/>
            <person name="Copeland A."/>
            <person name="Barry K.W."/>
            <person name="Cichocki N."/>
            <person name="Veneault-Fourrey C."/>
            <person name="LaButti K."/>
            <person name="Lindquist E.A."/>
            <person name="Lipzen A."/>
            <person name="Lundell T."/>
            <person name="Morin E."/>
            <person name="Murat C."/>
            <person name="Riley R."/>
            <person name="Ohm R."/>
            <person name="Sun H."/>
            <person name="Tunlid A."/>
            <person name="Henrissat B."/>
            <person name="Grigoriev I.V."/>
            <person name="Hibbett D.S."/>
            <person name="Martin F."/>
        </authorList>
    </citation>
    <scope>NUCLEOTIDE SEQUENCE [LARGE SCALE GENOMIC DNA]</scope>
    <source>
        <strain evidence="3">MAFF 305830</strain>
    </source>
</reference>
<keyword evidence="1" id="KW-0472">Membrane</keyword>
<protein>
    <submittedName>
        <fullName evidence="2">Uncharacterized protein</fullName>
    </submittedName>
</protein>
<dbReference type="HOGENOM" id="CLU_1462178_0_0_1"/>
<evidence type="ECO:0000313" key="3">
    <source>
        <dbReference type="Proteomes" id="UP000054097"/>
    </source>
</evidence>
<name>A0A0C2XYU0_SERVB</name>
<sequence>MNIATSIFYILAVVLQPAAVLSLARQLSISKPWKRILDWTLVGVTFILYIAALANNYVAAGRTAIPTASLVELYARTSQALGHTVTALVVLLSLDVIISSISLLVGTKPAPWIGHVNHQVASFGRIILPFSTAYALQWLTFHVYFAIVPSPSNSYNALAADFSRVMVEGVCRIGITGGLIATMDV</sequence>
<dbReference type="AlphaFoldDB" id="A0A0C2XYU0"/>
<feature type="transmembrane region" description="Helical" evidence="1">
    <location>
        <begin position="36"/>
        <end position="60"/>
    </location>
</feature>
<feature type="transmembrane region" description="Helical" evidence="1">
    <location>
        <begin position="6"/>
        <end position="24"/>
    </location>
</feature>
<gene>
    <name evidence="2" type="ORF">M408DRAFT_89624</name>
</gene>
<feature type="transmembrane region" description="Helical" evidence="1">
    <location>
        <begin position="80"/>
        <end position="105"/>
    </location>
</feature>
<keyword evidence="1" id="KW-0812">Transmembrane</keyword>
<feature type="transmembrane region" description="Helical" evidence="1">
    <location>
        <begin position="126"/>
        <end position="147"/>
    </location>
</feature>
<keyword evidence="1" id="KW-1133">Transmembrane helix</keyword>
<keyword evidence="3" id="KW-1185">Reference proteome</keyword>